<evidence type="ECO:0000256" key="1">
    <source>
        <dbReference type="ARBA" id="ARBA00005724"/>
    </source>
</evidence>
<dbReference type="InterPro" id="IPR039600">
    <property type="entry name" value="TANGO6/Rtp1"/>
</dbReference>
<dbReference type="Proteomes" id="UP001432027">
    <property type="component" value="Unassembled WGS sequence"/>
</dbReference>
<dbReference type="Pfam" id="PF10363">
    <property type="entry name" value="RTP1_C1"/>
    <property type="match status" value="1"/>
</dbReference>
<evidence type="ECO:0000259" key="2">
    <source>
        <dbReference type="Pfam" id="PF10363"/>
    </source>
</evidence>
<dbReference type="InterPro" id="IPR016024">
    <property type="entry name" value="ARM-type_fold"/>
</dbReference>
<dbReference type="InterPro" id="IPR011989">
    <property type="entry name" value="ARM-like"/>
</dbReference>
<name>A0AAV5T614_9BILA</name>
<feature type="non-terminal residue" evidence="3">
    <location>
        <position position="1"/>
    </location>
</feature>
<reference evidence="3" key="1">
    <citation type="submission" date="2023-10" db="EMBL/GenBank/DDBJ databases">
        <title>Genome assembly of Pristionchus species.</title>
        <authorList>
            <person name="Yoshida K."/>
            <person name="Sommer R.J."/>
        </authorList>
    </citation>
    <scope>NUCLEOTIDE SEQUENCE</scope>
    <source>
        <strain evidence="3">RS0144</strain>
    </source>
</reference>
<accession>A0AAV5T614</accession>
<dbReference type="SUPFAM" id="SSF48371">
    <property type="entry name" value="ARM repeat"/>
    <property type="match status" value="1"/>
</dbReference>
<gene>
    <name evidence="3" type="ORF">PENTCL1PPCAC_11259</name>
</gene>
<evidence type="ECO:0000313" key="4">
    <source>
        <dbReference type="Proteomes" id="UP001432027"/>
    </source>
</evidence>
<dbReference type="AlphaFoldDB" id="A0AAV5T614"/>
<proteinExistence type="inferred from homology"/>
<organism evidence="3 4">
    <name type="scientific">Pristionchus entomophagus</name>
    <dbReference type="NCBI Taxonomy" id="358040"/>
    <lineage>
        <taxon>Eukaryota</taxon>
        <taxon>Metazoa</taxon>
        <taxon>Ecdysozoa</taxon>
        <taxon>Nematoda</taxon>
        <taxon>Chromadorea</taxon>
        <taxon>Rhabditida</taxon>
        <taxon>Rhabditina</taxon>
        <taxon>Diplogasteromorpha</taxon>
        <taxon>Diplogasteroidea</taxon>
        <taxon>Neodiplogasteridae</taxon>
        <taxon>Pristionchus</taxon>
    </lineage>
</organism>
<dbReference type="Gene3D" id="1.25.10.10">
    <property type="entry name" value="Leucine-rich Repeat Variant"/>
    <property type="match status" value="1"/>
</dbReference>
<dbReference type="InterPro" id="IPR019451">
    <property type="entry name" value="Rtp1_C1"/>
</dbReference>
<dbReference type="PANTHER" id="PTHR20959:SF1">
    <property type="entry name" value="TRANSPORT AND GOLGI ORGANIZATION PROTEIN 6 HOMOLOG"/>
    <property type="match status" value="1"/>
</dbReference>
<dbReference type="GO" id="GO:0009306">
    <property type="term" value="P:protein secretion"/>
    <property type="evidence" value="ECO:0007669"/>
    <property type="project" value="TreeGrafter"/>
</dbReference>
<evidence type="ECO:0000313" key="3">
    <source>
        <dbReference type="EMBL" id="GMS89084.1"/>
    </source>
</evidence>
<dbReference type="PANTHER" id="PTHR20959">
    <property type="entry name" value="TRANSPORT AND GOLGI ORGANIZATION PROTEIN 6 FAMILY MEMBER"/>
    <property type="match status" value="1"/>
</dbReference>
<protein>
    <recommendedName>
        <fullName evidence="2">RNA polymerase II assembly factor Rtp1 C-terminal domain-containing protein</fullName>
    </recommendedName>
</protein>
<comment type="caution">
    <text evidence="3">The sequence shown here is derived from an EMBL/GenBank/DDBJ whole genome shotgun (WGS) entry which is preliminary data.</text>
</comment>
<sequence>SISANCVQAMEEVTIPCVMAVLKKAMEIDKDFHQANAQSNKKYDVKLEMIKHGLANALEEMENYPNLKEPYDEQMLHCAGSSNGLTKSDTDARIKFGEMLLFLFTNLTKAIAREKASNERKDICELSLGHHNLVNQALASLTKMAALPYIPEGIDETTVDRWWNSIEWKKILEDKNYQAKQLRVFLVTLLDLMEVSFQVKGTVVAKELITIVMAAEVLNHLGDNSLHAGYRSFLSGIDPIDVLDVATALIRSKAKETDTVWLNVSMSSLVNEMVGNGNLMNLLSLFDRRGQVFNGNNSMSSLPFLQSLAQTLCMAQPSSMSKKDYFQSIIDQFSKSLEGPCPFRQTTVSLFNLFIDAMNKRHNFLTKTLILDFFFHPLEKLNGCDSEDDVHLIPKSIHLLANLFRHSMVQSTSVAHSVRLRKLCLLFCSISLELSPTINEAQGDKKNELTSFRDDLHLIIDVSINSLPNKEMFLLWIIRQPEYLRLVELKTHSNFVNPKIQVMGESNDHLHAFPYGDVYVVASKADTDVETASILNGVIHVIIDLLKEEEKADFVYSALLEVFKAYINEDGYYNRLSEFAVGEKRRNSYIYYLYLLANTLNGYMSELNDNDDFLASSVKVDSTLKKLLDLTIISTTSVVNTLHKEVTKQKKEASLDVRVPNKDKDNVVENLGMIIVCTAKYGIQFTRLIPMLRSVLGKEMMEGIDPQLNEVIRLTALLKKLFDEMKEVPEEFMELKESFMQNEDLNSVISQMEGSVQTDGSNDTSYFNTEDLLSLLSGVIHEKGQGLITIGRLLMKRNTRMIEIYDETFNEIVLGLILNADSYVYLAAINCAAEAALAMTDKIIPFVHMFSRVVSVKEVKNSQGIVIRESIEEKVDLRCKLSAVICKVFQNLGSAAPLYAREAIDSVMGCVEDEHPLIRASAFGIIAYLLTSLANRYTIDQQFKPVMEAIKHTLMCEKERGVRRSAITILPLMLRGAGRDMIETLSDHLVDINRLLTMVINTEKDDVMIVHAQLAKEEIREALNENLRDEMNTRARQIKM</sequence>
<feature type="domain" description="RNA polymerase II assembly factor Rtp1 C-terminal" evidence="2">
    <location>
        <begin position="777"/>
        <end position="894"/>
    </location>
</feature>
<keyword evidence="4" id="KW-1185">Reference proteome</keyword>
<dbReference type="EMBL" id="BTSX01000003">
    <property type="protein sequence ID" value="GMS89084.1"/>
    <property type="molecule type" value="Genomic_DNA"/>
</dbReference>
<comment type="similarity">
    <text evidence="1">Belongs to the Tango6 family.</text>
</comment>